<evidence type="ECO:0000256" key="5">
    <source>
        <dbReference type="ARBA" id="ARBA00048391"/>
    </source>
</evidence>
<evidence type="ECO:0000256" key="6">
    <source>
        <dbReference type="SAM" id="MobiDB-lite"/>
    </source>
</evidence>
<dbReference type="EMBL" id="KE346362">
    <property type="protein sequence ID" value="KJE90770.1"/>
    <property type="molecule type" value="Genomic_DNA"/>
</dbReference>
<dbReference type="InterPro" id="IPR004556">
    <property type="entry name" value="HemK-like"/>
</dbReference>
<proteinExistence type="predicted"/>
<evidence type="ECO:0000313" key="10">
    <source>
        <dbReference type="Proteomes" id="UP000008743"/>
    </source>
</evidence>
<gene>
    <name evidence="9" type="ORF">CAOG_009486</name>
</gene>
<evidence type="ECO:0000313" key="9">
    <source>
        <dbReference type="EMBL" id="KJE90770.1"/>
    </source>
</evidence>
<dbReference type="PROSITE" id="PS00092">
    <property type="entry name" value="N6_MTASE"/>
    <property type="match status" value="1"/>
</dbReference>
<dbReference type="InterPro" id="IPR040758">
    <property type="entry name" value="PrmC_N"/>
</dbReference>
<dbReference type="CDD" id="cd02440">
    <property type="entry name" value="AdoMet_MTases"/>
    <property type="match status" value="1"/>
</dbReference>
<feature type="compositionally biased region" description="Low complexity" evidence="6">
    <location>
        <begin position="697"/>
        <end position="708"/>
    </location>
</feature>
<protein>
    <recommendedName>
        <fullName evidence="1">peptide chain release factor N(5)-glutamine methyltransferase</fullName>
        <ecNumber evidence="1">2.1.1.297</ecNumber>
    </recommendedName>
</protein>
<dbReference type="EC" id="2.1.1.297" evidence="1"/>
<dbReference type="Proteomes" id="UP000008743">
    <property type="component" value="Unassembled WGS sequence"/>
</dbReference>
<evidence type="ECO:0000256" key="3">
    <source>
        <dbReference type="ARBA" id="ARBA00022679"/>
    </source>
</evidence>
<dbReference type="Pfam" id="PF05175">
    <property type="entry name" value="MTS"/>
    <property type="match status" value="1"/>
</dbReference>
<feature type="compositionally biased region" description="Basic and acidic residues" evidence="6">
    <location>
        <begin position="91"/>
        <end position="102"/>
    </location>
</feature>
<dbReference type="Gene3D" id="3.40.50.150">
    <property type="entry name" value="Vaccinia Virus protein VP39"/>
    <property type="match status" value="1"/>
</dbReference>
<evidence type="ECO:0000256" key="4">
    <source>
        <dbReference type="ARBA" id="ARBA00022691"/>
    </source>
</evidence>
<dbReference type="AlphaFoldDB" id="A0A0D2WKH6"/>
<dbReference type="PANTHER" id="PTHR18895:SF74">
    <property type="entry name" value="MTRF1L RELEASE FACTOR GLUTAMINE METHYLTRANSFERASE"/>
    <property type="match status" value="1"/>
</dbReference>
<dbReference type="OrthoDB" id="269872at2759"/>
<evidence type="ECO:0000256" key="2">
    <source>
        <dbReference type="ARBA" id="ARBA00022603"/>
    </source>
</evidence>
<keyword evidence="4" id="KW-0949">S-adenosyl-L-methionine</keyword>
<feature type="domain" description="Release factor glutamine methyltransferase N-terminal" evidence="8">
    <location>
        <begin position="218"/>
        <end position="294"/>
    </location>
</feature>
<organism evidence="9 10">
    <name type="scientific">Capsaspora owczarzaki (strain ATCC 30864)</name>
    <dbReference type="NCBI Taxonomy" id="595528"/>
    <lineage>
        <taxon>Eukaryota</taxon>
        <taxon>Filasterea</taxon>
        <taxon>Capsaspora</taxon>
    </lineage>
</organism>
<dbReference type="GO" id="GO:0032259">
    <property type="term" value="P:methylation"/>
    <property type="evidence" value="ECO:0007669"/>
    <property type="project" value="UniProtKB-KW"/>
</dbReference>
<feature type="region of interest" description="Disordered" evidence="6">
    <location>
        <begin position="606"/>
        <end position="629"/>
    </location>
</feature>
<evidence type="ECO:0000259" key="7">
    <source>
        <dbReference type="Pfam" id="PF05175"/>
    </source>
</evidence>
<dbReference type="InterPro" id="IPR029063">
    <property type="entry name" value="SAM-dependent_MTases_sf"/>
</dbReference>
<dbReference type="Pfam" id="PF17827">
    <property type="entry name" value="PrmC_N"/>
    <property type="match status" value="1"/>
</dbReference>
<dbReference type="InterPro" id="IPR050320">
    <property type="entry name" value="N5-glutamine_MTase"/>
</dbReference>
<keyword evidence="10" id="KW-1185">Reference proteome</keyword>
<dbReference type="SUPFAM" id="SSF53335">
    <property type="entry name" value="S-adenosyl-L-methionine-dependent methyltransferases"/>
    <property type="match status" value="1"/>
</dbReference>
<dbReference type="GO" id="GO:0003676">
    <property type="term" value="F:nucleic acid binding"/>
    <property type="evidence" value="ECO:0007669"/>
    <property type="project" value="InterPro"/>
</dbReference>
<dbReference type="InParanoid" id="A0A0D2WKH6"/>
<feature type="region of interest" description="Disordered" evidence="6">
    <location>
        <begin position="91"/>
        <end position="120"/>
    </location>
</feature>
<accession>A0A0D2WKH6</accession>
<dbReference type="Gene3D" id="1.10.8.10">
    <property type="entry name" value="DNA helicase RuvA subunit, C-terminal domain"/>
    <property type="match status" value="1"/>
</dbReference>
<keyword evidence="2" id="KW-0489">Methyltransferase</keyword>
<comment type="catalytic activity">
    <reaction evidence="5">
        <text>L-glutaminyl-[peptide chain release factor] + S-adenosyl-L-methionine = N(5)-methyl-L-glutaminyl-[peptide chain release factor] + S-adenosyl-L-homocysteine + H(+)</text>
        <dbReference type="Rhea" id="RHEA:42896"/>
        <dbReference type="Rhea" id="RHEA-COMP:10271"/>
        <dbReference type="Rhea" id="RHEA-COMP:10272"/>
        <dbReference type="ChEBI" id="CHEBI:15378"/>
        <dbReference type="ChEBI" id="CHEBI:30011"/>
        <dbReference type="ChEBI" id="CHEBI:57856"/>
        <dbReference type="ChEBI" id="CHEBI:59789"/>
        <dbReference type="ChEBI" id="CHEBI:61891"/>
        <dbReference type="EC" id="2.1.1.297"/>
    </reaction>
</comment>
<dbReference type="GO" id="GO:0005739">
    <property type="term" value="C:mitochondrion"/>
    <property type="evidence" value="ECO:0007669"/>
    <property type="project" value="TreeGrafter"/>
</dbReference>
<name>A0A0D2WKH6_CAPO3</name>
<dbReference type="InterPro" id="IPR002052">
    <property type="entry name" value="DNA_methylase_N6_adenine_CS"/>
</dbReference>
<dbReference type="InterPro" id="IPR007848">
    <property type="entry name" value="Small_mtfrase_dom"/>
</dbReference>
<dbReference type="STRING" id="595528.A0A0D2WKH6"/>
<evidence type="ECO:0000256" key="1">
    <source>
        <dbReference type="ARBA" id="ARBA00012771"/>
    </source>
</evidence>
<dbReference type="NCBIfam" id="TIGR00536">
    <property type="entry name" value="hemK_fam"/>
    <property type="match status" value="1"/>
</dbReference>
<evidence type="ECO:0000259" key="8">
    <source>
        <dbReference type="Pfam" id="PF17827"/>
    </source>
</evidence>
<sequence>MTVQRTVNLASSVLQRVGSSHLAIVRRVGALNSQAAPGPNAIVPGRITPVPARLGWRGMSTWATEFDILHKPADTRAMAIAEQVQRIKTRLVPEEAPERETPTKGTSTRSDLPESKLGRHNTQAIVPTYGRVLTIDPTYIDHVACAMRVQDNPDCSKQVLCAESFAPSHRSNKLVIIDRPPVKAAKDVSSSPFEHDHIPRRTRANNQDFSASSNVASLLQSASTVLKQAKRSEAELGAEYLLAAALFGSSAPRSTLTNVSPAVLRQALTGESFVRFISLLNQRLEGKPIQHILGEWDFGLHTLHMHPRVFIPRPETEKLVDMVVKDLKSTLPSSAENNTSSWINTTPSSTPSALQISLLVNRPPCILEVGPGTGAIGLSILAELPGLHYLALDVNPFACELTRVNAQRLGLESRTAVHHVAFEQFTLLEGQFDAIVSNPPYIPSREISELDIEVRGFDPHVALDGGVEGLDVIVQLLKRAALMLVPHGKLWLEVDESHPPKIESWLSSHPSCGLRYLKTHADCFDSAVFYGSDQVTTVSFKVPESLSGDLVYDASRESAGRSFARYGELVQFLMIVGCPIHDIGRMPAQYEAWRAEFSTLQIDVRVQPLPPLPNGGEEDQPRPGQNAAGATITSTQALLHASGAASSLSSGQFVPDTPLATLLASPTAKIQLQPYSVSNSARRYDEADFQERAATLPDPTDARASASDDATKHHDAAATSKSRALPRDGGVRRSYSVAYGPKTQLSHSSIPLAHADNGDIIYLVSTYLGHIPQCQRIQFTINTNSVQAGSAMDLTALNLVTPNEFLEVLASRSVPNQTLNNHALRGALTSSAAGEAGGPTALSAAAMLLSRRAALVNTEQAKRPFTCTADFVLDLIPPPRVESSAARIGRSLFLSFHISNPHERERISLHGVDFSVARGGPSAVVSSGLAPVPSEDAGSTLQLWLTGDTEFPITLSPGERYTFVYRIDETVPRTTFIHSSVKSARGLLFVRWNPSTAGCTEDQVITCDYGISDLAEFANPQLTISSCVVSEGTELQASSDGTTFVQRASVGVICVQYTVGNLSLQSTEATLLLGGSDAHSKEEVAVLQGSEVSSAQLECLTPRIRLGPLATGASLVVTGQYIARSAGVVTIPLPRVFNQQLQQYASISGSDLIVAVS</sequence>
<feature type="domain" description="Methyltransferase small" evidence="7">
    <location>
        <begin position="365"/>
        <end position="442"/>
    </location>
</feature>
<dbReference type="PANTHER" id="PTHR18895">
    <property type="entry name" value="HEMK METHYLTRANSFERASE"/>
    <property type="match status" value="1"/>
</dbReference>
<dbReference type="GO" id="GO:0102559">
    <property type="term" value="F:peptide chain release factor N(5)-glutamine methyltransferase activity"/>
    <property type="evidence" value="ECO:0007669"/>
    <property type="project" value="UniProtKB-EC"/>
</dbReference>
<keyword evidence="3" id="KW-0808">Transferase</keyword>
<reference evidence="10" key="1">
    <citation type="submission" date="2011-02" db="EMBL/GenBank/DDBJ databases">
        <title>The Genome Sequence of Capsaspora owczarzaki ATCC 30864.</title>
        <authorList>
            <person name="Russ C."/>
            <person name="Cuomo C."/>
            <person name="Burger G."/>
            <person name="Gray M.W."/>
            <person name="Holland P.W.H."/>
            <person name="King N."/>
            <person name="Lang F.B.F."/>
            <person name="Roger A.J."/>
            <person name="Ruiz-Trillo I."/>
            <person name="Young S.K."/>
            <person name="Zeng Q."/>
            <person name="Gargeya S."/>
            <person name="Alvarado L."/>
            <person name="Berlin A."/>
            <person name="Chapman S.B."/>
            <person name="Chen Z."/>
            <person name="Freedman E."/>
            <person name="Gellesch M."/>
            <person name="Goldberg J."/>
            <person name="Griggs A."/>
            <person name="Gujja S."/>
            <person name="Heilman E."/>
            <person name="Heiman D."/>
            <person name="Howarth C."/>
            <person name="Mehta T."/>
            <person name="Neiman D."/>
            <person name="Pearson M."/>
            <person name="Roberts A."/>
            <person name="Saif S."/>
            <person name="Shea T."/>
            <person name="Shenoy N."/>
            <person name="Sisk P."/>
            <person name="Stolte C."/>
            <person name="Sykes S."/>
            <person name="White J."/>
            <person name="Yandava C."/>
            <person name="Haas B."/>
            <person name="Nusbaum C."/>
            <person name="Birren B."/>
        </authorList>
    </citation>
    <scope>NUCLEOTIDE SEQUENCE</scope>
    <source>
        <strain evidence="10">ATCC 30864</strain>
    </source>
</reference>
<feature type="region of interest" description="Disordered" evidence="6">
    <location>
        <begin position="692"/>
        <end position="733"/>
    </location>
</feature>